<protein>
    <recommendedName>
        <fullName evidence="5">Chitin-binding protein</fullName>
    </recommendedName>
</protein>
<reference evidence="3 4" key="1">
    <citation type="submission" date="2017-02" db="EMBL/GenBank/DDBJ databases">
        <title>The new phylogeny of genus Mycobacterium.</title>
        <authorList>
            <person name="Tortoli E."/>
            <person name="Trovato A."/>
            <person name="Cirillo D.M."/>
        </authorList>
    </citation>
    <scope>NUCLEOTIDE SEQUENCE [LARGE SCALE GENOMIC DNA]</scope>
    <source>
        <strain evidence="3 4">FI-09383</strain>
    </source>
</reference>
<dbReference type="InterPro" id="IPR006311">
    <property type="entry name" value="TAT_signal"/>
</dbReference>
<proteinExistence type="predicted"/>
<sequence length="109" mass="10564">MFTRRATITGVAIAALATSLAGAGLSAGTSTAFAQPAGGVSLTGGPAFPAHGPGPWDADCWGPDGWDPACYGPGSWDPGPWPGMMMGPGPGGPGMMGPGPWGPGMMGGH</sequence>
<keyword evidence="2" id="KW-0732">Signal</keyword>
<accession>A0A1X0CRZ5</accession>
<feature type="chain" id="PRO_5012913534" description="Chitin-binding protein" evidence="2">
    <location>
        <begin position="35"/>
        <end position="109"/>
    </location>
</feature>
<evidence type="ECO:0000256" key="2">
    <source>
        <dbReference type="SAM" id="SignalP"/>
    </source>
</evidence>
<dbReference type="Proteomes" id="UP000192772">
    <property type="component" value="Unassembled WGS sequence"/>
</dbReference>
<feature type="region of interest" description="Disordered" evidence="1">
    <location>
        <begin position="29"/>
        <end position="61"/>
    </location>
</feature>
<dbReference type="EMBL" id="MVHP01000025">
    <property type="protein sequence ID" value="ORA62858.1"/>
    <property type="molecule type" value="Genomic_DNA"/>
</dbReference>
<name>A0A1X0CRZ5_9MYCO</name>
<comment type="caution">
    <text evidence="3">The sequence shown here is derived from an EMBL/GenBank/DDBJ whole genome shotgun (WGS) entry which is preliminary data.</text>
</comment>
<feature type="region of interest" description="Disordered" evidence="1">
    <location>
        <begin position="82"/>
        <end position="109"/>
    </location>
</feature>
<evidence type="ECO:0000256" key="1">
    <source>
        <dbReference type="SAM" id="MobiDB-lite"/>
    </source>
</evidence>
<dbReference type="RefSeq" id="WP_083043463.1">
    <property type="nucleotide sequence ID" value="NZ_MVHP01000025.1"/>
</dbReference>
<evidence type="ECO:0000313" key="3">
    <source>
        <dbReference type="EMBL" id="ORA62858.1"/>
    </source>
</evidence>
<feature type="compositionally biased region" description="Gly residues" evidence="1">
    <location>
        <begin position="86"/>
        <end position="109"/>
    </location>
</feature>
<feature type="signal peptide" evidence="2">
    <location>
        <begin position="1"/>
        <end position="34"/>
    </location>
</feature>
<gene>
    <name evidence="3" type="ORF">BST23_19275</name>
</gene>
<dbReference type="AlphaFoldDB" id="A0A1X0CRZ5"/>
<feature type="compositionally biased region" description="Low complexity" evidence="1">
    <location>
        <begin position="44"/>
        <end position="55"/>
    </location>
</feature>
<organism evidence="3 4">
    <name type="scientific">Mycolicibacterium elephantis</name>
    <dbReference type="NCBI Taxonomy" id="81858"/>
    <lineage>
        <taxon>Bacteria</taxon>
        <taxon>Bacillati</taxon>
        <taxon>Actinomycetota</taxon>
        <taxon>Actinomycetes</taxon>
        <taxon>Mycobacteriales</taxon>
        <taxon>Mycobacteriaceae</taxon>
        <taxon>Mycolicibacterium</taxon>
    </lineage>
</organism>
<evidence type="ECO:0000313" key="4">
    <source>
        <dbReference type="Proteomes" id="UP000192772"/>
    </source>
</evidence>
<dbReference type="PROSITE" id="PS51318">
    <property type="entry name" value="TAT"/>
    <property type="match status" value="1"/>
</dbReference>
<evidence type="ECO:0008006" key="5">
    <source>
        <dbReference type="Google" id="ProtNLM"/>
    </source>
</evidence>